<dbReference type="AlphaFoldDB" id="A0A914M1F9"/>
<protein>
    <submittedName>
        <fullName evidence="2">Secreted protein</fullName>
    </submittedName>
</protein>
<name>A0A914M1F9_MELIC</name>
<sequence length="85" mass="9632">MVNERGQVLSLFRLCLGSCLQNNSCLQHTHLHLQLVVVTIWRTLLKFQSKNASFRASDFVDSAVPARSDVGNYKKLLCGAKNERR</sequence>
<evidence type="ECO:0000313" key="1">
    <source>
        <dbReference type="Proteomes" id="UP000887563"/>
    </source>
</evidence>
<evidence type="ECO:0000313" key="2">
    <source>
        <dbReference type="WBParaSite" id="Minc3s01153g21225"/>
    </source>
</evidence>
<dbReference type="Proteomes" id="UP000887563">
    <property type="component" value="Unplaced"/>
</dbReference>
<reference evidence="2" key="1">
    <citation type="submission" date="2022-11" db="UniProtKB">
        <authorList>
            <consortium name="WormBaseParasite"/>
        </authorList>
    </citation>
    <scope>IDENTIFICATION</scope>
</reference>
<accession>A0A914M1F9</accession>
<dbReference type="WBParaSite" id="Minc3s01153g21225">
    <property type="protein sequence ID" value="Minc3s01153g21225"/>
    <property type="gene ID" value="Minc3s01153g21225"/>
</dbReference>
<keyword evidence="1" id="KW-1185">Reference proteome</keyword>
<proteinExistence type="predicted"/>
<organism evidence="1 2">
    <name type="scientific">Meloidogyne incognita</name>
    <name type="common">Southern root-knot nematode worm</name>
    <name type="synonym">Oxyuris incognita</name>
    <dbReference type="NCBI Taxonomy" id="6306"/>
    <lineage>
        <taxon>Eukaryota</taxon>
        <taxon>Metazoa</taxon>
        <taxon>Ecdysozoa</taxon>
        <taxon>Nematoda</taxon>
        <taxon>Chromadorea</taxon>
        <taxon>Rhabditida</taxon>
        <taxon>Tylenchina</taxon>
        <taxon>Tylenchomorpha</taxon>
        <taxon>Tylenchoidea</taxon>
        <taxon>Meloidogynidae</taxon>
        <taxon>Meloidogyninae</taxon>
        <taxon>Meloidogyne</taxon>
        <taxon>Meloidogyne incognita group</taxon>
    </lineage>
</organism>